<proteinExistence type="predicted"/>
<evidence type="ECO:0008006" key="6">
    <source>
        <dbReference type="Google" id="ProtNLM"/>
    </source>
</evidence>
<dbReference type="SFLD" id="SFLDG00358">
    <property type="entry name" value="Main_(cytGST)"/>
    <property type="match status" value="1"/>
</dbReference>
<feature type="domain" description="GST N-terminal" evidence="2">
    <location>
        <begin position="324"/>
        <end position="405"/>
    </location>
</feature>
<dbReference type="SUPFAM" id="SSF52833">
    <property type="entry name" value="Thioredoxin-like"/>
    <property type="match status" value="1"/>
</dbReference>
<evidence type="ECO:0000313" key="4">
    <source>
        <dbReference type="EMBL" id="CAE8743491.1"/>
    </source>
</evidence>
<dbReference type="NCBIfam" id="TIGR04556">
    <property type="entry name" value="PKS_assoc"/>
    <property type="match status" value="1"/>
</dbReference>
<dbReference type="InterPro" id="IPR040079">
    <property type="entry name" value="Glutathione_S-Trfase"/>
</dbReference>
<protein>
    <recommendedName>
        <fullName evidence="6">Glutathione transferase</fullName>
    </recommendedName>
</protein>
<name>A0A813LWC7_POLGL</name>
<dbReference type="Gene3D" id="3.40.30.10">
    <property type="entry name" value="Glutaredoxin"/>
    <property type="match status" value="1"/>
</dbReference>
<dbReference type="AlphaFoldDB" id="A0A813LWC7"/>
<dbReference type="SFLD" id="SFLDS00019">
    <property type="entry name" value="Glutathione_Transferase_(cytos"/>
    <property type="match status" value="1"/>
</dbReference>
<dbReference type="SUPFAM" id="SSF47616">
    <property type="entry name" value="GST C-terminal domain-like"/>
    <property type="match status" value="1"/>
</dbReference>
<accession>A0A813LWC7</accession>
<gene>
    <name evidence="4" type="ORF">PGLA2088_LOCUS51422</name>
</gene>
<comment type="caution">
    <text evidence="4">The sequence shown here is derived from an EMBL/GenBank/DDBJ whole genome shotgun (WGS) entry which is preliminary data.</text>
</comment>
<dbReference type="Pfam" id="PF13410">
    <property type="entry name" value="GST_C_2"/>
    <property type="match status" value="1"/>
</dbReference>
<dbReference type="Pfam" id="PF13409">
    <property type="entry name" value="GST_N_2"/>
    <property type="match status" value="1"/>
</dbReference>
<sequence>MVRTADRCLEEGAFSRLAPELEAGYLGKDGKGKTLSVDFDSDDTALFVRESPLKIFEQAISTVGTLLRPFVEPELGFDIYSRSSTMISLPFNGDEDSYSAPEIENEDAANFLSMMWRSKLMVIVNAGPGATTLTLTPKAITGLDPETSELLIQPGMLAIFCTDRCEEQADIARHFNDERSQEWEERRAYNRAKANADERKTLVVAADLAQAAVFEEEASALLRLQRVMGRRPRSSESSSSRSRSRSRHRSHGSSNGAGGTSEESLPVALPRPPGTSCESDRVLATPVGAKLQSEDAERAVGRGPPHRASKLRLFGAKSAETVRVTFYRDSAAWCPYCQKLWIMLEEKQVPYKIELINMRSYGDKPPAFLAKVPRGLLPALELDGKMYTESLEIMAMLDDLFSGPGHRALLPRRDSPAFAKSQQLLQLERSLFSAWCGYVFRPGTSGRAQFDKALQAVESALAENPRVPWFLDFTDGPSLVDLQYVSHVERMLASVPYWKGYDFRGSYPHIDKWLTAFEQRPAYMATKSDWYSHIKDIPPQYGPGIPVPAAAAFSAALDGADAAWHLPLPPMATSAAPSDVLQRGGWESYERDAHLEAAYRVVSNHKAVSGFMARGAGQPGGWADGRPDRAELADPYAK</sequence>
<dbReference type="EMBL" id="CAJNNW010037649">
    <property type="protein sequence ID" value="CAE8743491.1"/>
    <property type="molecule type" value="Genomic_DNA"/>
</dbReference>
<dbReference type="InterPro" id="IPR050983">
    <property type="entry name" value="GST_Omega/HSP26"/>
</dbReference>
<dbReference type="PANTHER" id="PTHR43968">
    <property type="match status" value="1"/>
</dbReference>
<evidence type="ECO:0000259" key="3">
    <source>
        <dbReference type="PROSITE" id="PS50405"/>
    </source>
</evidence>
<dbReference type="InterPro" id="IPR010987">
    <property type="entry name" value="Glutathione-S-Trfase_C-like"/>
</dbReference>
<reference evidence="4" key="1">
    <citation type="submission" date="2021-02" db="EMBL/GenBank/DDBJ databases">
        <authorList>
            <person name="Dougan E. K."/>
            <person name="Rhodes N."/>
            <person name="Thang M."/>
            <person name="Chan C."/>
        </authorList>
    </citation>
    <scope>NUCLEOTIDE SEQUENCE</scope>
</reference>
<dbReference type="InterPro" id="IPR030834">
    <property type="entry name" value="PKS_assoc_dom"/>
</dbReference>
<organism evidence="4 5">
    <name type="scientific">Polarella glacialis</name>
    <name type="common">Dinoflagellate</name>
    <dbReference type="NCBI Taxonomy" id="89957"/>
    <lineage>
        <taxon>Eukaryota</taxon>
        <taxon>Sar</taxon>
        <taxon>Alveolata</taxon>
        <taxon>Dinophyceae</taxon>
        <taxon>Suessiales</taxon>
        <taxon>Suessiaceae</taxon>
        <taxon>Polarella</taxon>
    </lineage>
</organism>
<evidence type="ECO:0000313" key="5">
    <source>
        <dbReference type="Proteomes" id="UP000626109"/>
    </source>
</evidence>
<feature type="compositionally biased region" description="Basic residues" evidence="1">
    <location>
        <begin position="242"/>
        <end position="251"/>
    </location>
</feature>
<feature type="region of interest" description="Disordered" evidence="1">
    <location>
        <begin position="228"/>
        <end position="280"/>
    </location>
</feature>
<feature type="domain" description="GST C-terminal" evidence="3">
    <location>
        <begin position="383"/>
        <end position="541"/>
    </location>
</feature>
<dbReference type="Gene3D" id="1.20.1050.10">
    <property type="match status" value="1"/>
</dbReference>
<dbReference type="InterPro" id="IPR036282">
    <property type="entry name" value="Glutathione-S-Trfase_C_sf"/>
</dbReference>
<dbReference type="PROSITE" id="PS50405">
    <property type="entry name" value="GST_CTER"/>
    <property type="match status" value="1"/>
</dbReference>
<evidence type="ECO:0000259" key="2">
    <source>
        <dbReference type="PROSITE" id="PS50404"/>
    </source>
</evidence>
<evidence type="ECO:0000256" key="1">
    <source>
        <dbReference type="SAM" id="MobiDB-lite"/>
    </source>
</evidence>
<dbReference type="PROSITE" id="PS50404">
    <property type="entry name" value="GST_NTER"/>
    <property type="match status" value="1"/>
</dbReference>
<dbReference type="GO" id="GO:0005737">
    <property type="term" value="C:cytoplasm"/>
    <property type="evidence" value="ECO:0007669"/>
    <property type="project" value="TreeGrafter"/>
</dbReference>
<dbReference type="Proteomes" id="UP000626109">
    <property type="component" value="Unassembled WGS sequence"/>
</dbReference>
<feature type="region of interest" description="Disordered" evidence="1">
    <location>
        <begin position="614"/>
        <end position="638"/>
    </location>
</feature>
<dbReference type="CDD" id="cd00570">
    <property type="entry name" value="GST_N_family"/>
    <property type="match status" value="1"/>
</dbReference>
<feature type="compositionally biased region" description="Basic and acidic residues" evidence="1">
    <location>
        <begin position="625"/>
        <end position="638"/>
    </location>
</feature>
<dbReference type="InterPro" id="IPR004045">
    <property type="entry name" value="Glutathione_S-Trfase_N"/>
</dbReference>
<dbReference type="InterPro" id="IPR036249">
    <property type="entry name" value="Thioredoxin-like_sf"/>
</dbReference>
<feature type="non-terminal residue" evidence="4">
    <location>
        <position position="638"/>
    </location>
</feature>
<dbReference type="PANTHER" id="PTHR43968:SF14">
    <property type="entry name" value="GLUTATHIONE S-TRANSFERASE"/>
    <property type="match status" value="1"/>
</dbReference>